<feature type="signal peptide" evidence="3">
    <location>
        <begin position="1"/>
        <end position="20"/>
    </location>
</feature>
<dbReference type="CDD" id="cd19941">
    <property type="entry name" value="TIL"/>
    <property type="match status" value="1"/>
</dbReference>
<dbReference type="OrthoDB" id="6236007at2759"/>
<feature type="chain" id="PRO_5035798675" description="VWFD domain-containing protein" evidence="3">
    <location>
        <begin position="21"/>
        <end position="627"/>
    </location>
</feature>
<dbReference type="InterPro" id="IPR014853">
    <property type="entry name" value="VWF/SSPO/ZAN-like_Cys-rich_dom"/>
</dbReference>
<protein>
    <recommendedName>
        <fullName evidence="4">VWFD domain-containing protein</fullName>
    </recommendedName>
</protein>
<dbReference type="PROSITE" id="PS51233">
    <property type="entry name" value="VWFD"/>
    <property type="match status" value="1"/>
</dbReference>
<dbReference type="InterPro" id="IPR002919">
    <property type="entry name" value="TIL_dom"/>
</dbReference>
<gene>
    <name evidence="5" type="ORF">OFUS_LOCUS24533</name>
</gene>
<sequence length="627" mass="70314">MNLLLILAFQVLFAVYVVESGRGQTYAPCKKVCRKISKKCAKSCKIEQCFTIGDGCWNDCMSSFEPSEDSVQTCMKRCLRPPGGPQEDSPDCEWKPWGPLGLCTQCNKACVKFCLRTREQVPPKKGGKPCVGKSTEYVGRKCDNKECISEKRIKAGHCHGTGDVHYRSLDKFKYNFQGVCKYTFIKDNNGIFRVNVKNKRWGLTKTSVTVYVEIHVNGDIIRLNGPGLGNTVINGNTITTFPYNDDFYTITINGNAAVFDSGPLGLRVVAKSVYKTKPNFTPGYINVHVKLHRKWMNQVDGLCKNYDGDDENDCSDSAGNSLIGQPNKGWKIGQGYKIFDPEDPRCDDGGFQEDDPDTCDQRTKATATSYCNGLMNPNGPFANCIQPMSRDEITTWIRDCIMDFCVDPATKCAIAEAFATSCMDSGIPIGFWRTECPLQCGENEHYLPNGPGCEQHCPEFGQTWCEAPPTEGCFCKQGYVRCKQKCIRPKIDYCPETSDSRYGGDPPRACCVNSIWYWPSSWNTYISQPMPQGEPTYGACPEGETFKVYGYKSCGCSECQWRRWSEWSNWECDECPPSPKCGSGLDVKVTCRRSRTRQQDQATCSPPLKIENEHAKRTMQCSYTISP</sequence>
<dbReference type="InterPro" id="IPR050780">
    <property type="entry name" value="Mucin_vWF_Thrombospondin_sf"/>
</dbReference>
<proteinExistence type="predicted"/>
<dbReference type="Pfam" id="PF08742">
    <property type="entry name" value="C8"/>
    <property type="match status" value="1"/>
</dbReference>
<keyword evidence="6" id="KW-1185">Reference proteome</keyword>
<dbReference type="AlphaFoldDB" id="A0A8S4Q498"/>
<keyword evidence="3" id="KW-0732">Signal</keyword>
<name>A0A8S4Q498_OWEFU</name>
<dbReference type="Proteomes" id="UP000749559">
    <property type="component" value="Unassembled WGS sequence"/>
</dbReference>
<dbReference type="SMART" id="SM00832">
    <property type="entry name" value="C8"/>
    <property type="match status" value="1"/>
</dbReference>
<feature type="non-terminal residue" evidence="5">
    <location>
        <position position="627"/>
    </location>
</feature>
<keyword evidence="2" id="KW-0325">Glycoprotein</keyword>
<evidence type="ECO:0000313" key="6">
    <source>
        <dbReference type="Proteomes" id="UP000749559"/>
    </source>
</evidence>
<dbReference type="SUPFAM" id="SSF57567">
    <property type="entry name" value="Serine protease inhibitors"/>
    <property type="match status" value="1"/>
</dbReference>
<feature type="domain" description="VWFD" evidence="4">
    <location>
        <begin position="156"/>
        <end position="347"/>
    </location>
</feature>
<evidence type="ECO:0000256" key="2">
    <source>
        <dbReference type="ARBA" id="ARBA00023180"/>
    </source>
</evidence>
<dbReference type="InterPro" id="IPR036084">
    <property type="entry name" value="Ser_inhib-like_sf"/>
</dbReference>
<evidence type="ECO:0000313" key="5">
    <source>
        <dbReference type="EMBL" id="CAH1800673.1"/>
    </source>
</evidence>
<evidence type="ECO:0000256" key="3">
    <source>
        <dbReference type="SAM" id="SignalP"/>
    </source>
</evidence>
<dbReference type="Pfam" id="PF01826">
    <property type="entry name" value="TIL"/>
    <property type="match status" value="1"/>
</dbReference>
<evidence type="ECO:0000256" key="1">
    <source>
        <dbReference type="ARBA" id="ARBA00023157"/>
    </source>
</evidence>
<evidence type="ECO:0000259" key="4">
    <source>
        <dbReference type="PROSITE" id="PS51233"/>
    </source>
</evidence>
<reference evidence="5" key="1">
    <citation type="submission" date="2022-03" db="EMBL/GenBank/DDBJ databases">
        <authorList>
            <person name="Martin C."/>
        </authorList>
    </citation>
    <scope>NUCLEOTIDE SEQUENCE</scope>
</reference>
<dbReference type="Gene3D" id="2.10.25.10">
    <property type="entry name" value="Laminin"/>
    <property type="match status" value="1"/>
</dbReference>
<dbReference type="EMBL" id="CAIIXF020000012">
    <property type="protein sequence ID" value="CAH1800673.1"/>
    <property type="molecule type" value="Genomic_DNA"/>
</dbReference>
<accession>A0A8S4Q498</accession>
<dbReference type="PANTHER" id="PTHR11339:SF402">
    <property type="entry name" value="VWFD DOMAIN-CONTAINING PROTEIN"/>
    <property type="match status" value="1"/>
</dbReference>
<comment type="caution">
    <text evidence="5">The sequence shown here is derived from an EMBL/GenBank/DDBJ whole genome shotgun (WGS) entry which is preliminary data.</text>
</comment>
<organism evidence="5 6">
    <name type="scientific">Owenia fusiformis</name>
    <name type="common">Polychaete worm</name>
    <dbReference type="NCBI Taxonomy" id="6347"/>
    <lineage>
        <taxon>Eukaryota</taxon>
        <taxon>Metazoa</taxon>
        <taxon>Spiralia</taxon>
        <taxon>Lophotrochozoa</taxon>
        <taxon>Annelida</taxon>
        <taxon>Polychaeta</taxon>
        <taxon>Sedentaria</taxon>
        <taxon>Canalipalpata</taxon>
        <taxon>Sabellida</taxon>
        <taxon>Oweniida</taxon>
        <taxon>Oweniidae</taxon>
        <taxon>Owenia</taxon>
    </lineage>
</organism>
<dbReference type="PANTHER" id="PTHR11339">
    <property type="entry name" value="EXTRACELLULAR MATRIX GLYCOPROTEIN RELATED"/>
    <property type="match status" value="1"/>
</dbReference>
<dbReference type="Pfam" id="PF00094">
    <property type="entry name" value="VWD"/>
    <property type="match status" value="1"/>
</dbReference>
<dbReference type="InterPro" id="IPR001846">
    <property type="entry name" value="VWF_type-D"/>
</dbReference>
<keyword evidence="1" id="KW-1015">Disulfide bond</keyword>
<dbReference type="SMART" id="SM00216">
    <property type="entry name" value="VWD"/>
    <property type="match status" value="1"/>
</dbReference>